<keyword evidence="4 6" id="KW-1133">Transmembrane helix</keyword>
<evidence type="ECO:0000313" key="8">
    <source>
        <dbReference type="Proteomes" id="UP000745764"/>
    </source>
</evidence>
<evidence type="ECO:0000313" key="7">
    <source>
        <dbReference type="EMBL" id="CAD0107283.1"/>
    </source>
</evidence>
<comment type="similarity">
    <text evidence="2">Belongs to the major facilitator superfamily. Proton-dependent oligopeptide transporter (POT/PTR) (TC 2.A.17) family.</text>
</comment>
<dbReference type="PANTHER" id="PTHR11654">
    <property type="entry name" value="OLIGOPEPTIDE TRANSPORTER-RELATED"/>
    <property type="match status" value="1"/>
</dbReference>
<dbReference type="Proteomes" id="UP000745764">
    <property type="component" value="Unassembled WGS sequence"/>
</dbReference>
<comment type="caution">
    <text evidence="7">The sequence shown here is derived from an EMBL/GenBank/DDBJ whole genome shotgun (WGS) entry which is preliminary data.</text>
</comment>
<accession>A0A9N8KF54</accession>
<evidence type="ECO:0000256" key="6">
    <source>
        <dbReference type="SAM" id="Phobius"/>
    </source>
</evidence>
<dbReference type="InterPro" id="IPR000109">
    <property type="entry name" value="POT_fam"/>
</dbReference>
<dbReference type="EMBL" id="CAINUL010000002">
    <property type="protein sequence ID" value="CAD0107283.1"/>
    <property type="molecule type" value="Genomic_DNA"/>
</dbReference>
<dbReference type="OrthoDB" id="8904098at2759"/>
<proteinExistence type="inferred from homology"/>
<sequence length="208" mass="22861">MSTNTVSQAGEMRTHGVPNDLLPNVNSIAVILLMPVLTHFLYPSLRRWNIAFPPITRMAVGFGFEAFGMGYAAGIQGWIYSSGPCYDHPLACPDSNNGMIPNDVHIATQIPVYILQGLSESFAFPACYEYAYTKAPKSMKSIVQSILSLSFAGAAIIGLALSPTYHDPHLLVMYASLAGVMFLTTVIFVLVFWKYNRTENEMNAKLRA</sequence>
<reference evidence="7" key="1">
    <citation type="submission" date="2020-06" db="EMBL/GenBank/DDBJ databases">
        <authorList>
            <person name="Onetto C."/>
        </authorList>
    </citation>
    <scope>NUCLEOTIDE SEQUENCE</scope>
</reference>
<dbReference type="Pfam" id="PF00854">
    <property type="entry name" value="PTR2"/>
    <property type="match status" value="1"/>
</dbReference>
<keyword evidence="3 6" id="KW-0812">Transmembrane</keyword>
<keyword evidence="8" id="KW-1185">Reference proteome</keyword>
<dbReference type="GO" id="GO:0016020">
    <property type="term" value="C:membrane"/>
    <property type="evidence" value="ECO:0007669"/>
    <property type="project" value="UniProtKB-SubCell"/>
</dbReference>
<dbReference type="GO" id="GO:0022857">
    <property type="term" value="F:transmembrane transporter activity"/>
    <property type="evidence" value="ECO:0007669"/>
    <property type="project" value="InterPro"/>
</dbReference>
<protein>
    <recommendedName>
        <fullName evidence="9">Oligopeptide transporter</fullName>
    </recommendedName>
</protein>
<name>A0A9N8KF54_9PEZI</name>
<feature type="transmembrane region" description="Helical" evidence="6">
    <location>
        <begin position="146"/>
        <end position="165"/>
    </location>
</feature>
<dbReference type="AlphaFoldDB" id="A0A9N8KF54"/>
<feature type="transmembrane region" description="Helical" evidence="6">
    <location>
        <begin position="21"/>
        <end position="42"/>
    </location>
</feature>
<evidence type="ECO:0000256" key="5">
    <source>
        <dbReference type="ARBA" id="ARBA00023136"/>
    </source>
</evidence>
<dbReference type="SUPFAM" id="SSF103473">
    <property type="entry name" value="MFS general substrate transporter"/>
    <property type="match status" value="1"/>
</dbReference>
<organism evidence="7 8">
    <name type="scientific">Aureobasidium uvarum</name>
    <dbReference type="NCBI Taxonomy" id="2773716"/>
    <lineage>
        <taxon>Eukaryota</taxon>
        <taxon>Fungi</taxon>
        <taxon>Dikarya</taxon>
        <taxon>Ascomycota</taxon>
        <taxon>Pezizomycotina</taxon>
        <taxon>Dothideomycetes</taxon>
        <taxon>Dothideomycetidae</taxon>
        <taxon>Dothideales</taxon>
        <taxon>Saccotheciaceae</taxon>
        <taxon>Aureobasidium</taxon>
    </lineage>
</organism>
<comment type="subcellular location">
    <subcellularLocation>
        <location evidence="1">Membrane</location>
        <topology evidence="1">Multi-pass membrane protein</topology>
    </subcellularLocation>
</comment>
<keyword evidence="5 6" id="KW-0472">Membrane</keyword>
<dbReference type="InterPro" id="IPR036259">
    <property type="entry name" value="MFS_trans_sf"/>
</dbReference>
<gene>
    <name evidence="7" type="ORF">AWRI4620_LOCUS1538</name>
</gene>
<evidence type="ECO:0000256" key="4">
    <source>
        <dbReference type="ARBA" id="ARBA00022989"/>
    </source>
</evidence>
<evidence type="ECO:0000256" key="2">
    <source>
        <dbReference type="ARBA" id="ARBA00005982"/>
    </source>
</evidence>
<dbReference type="Gene3D" id="1.20.1250.20">
    <property type="entry name" value="MFS general substrate transporter like domains"/>
    <property type="match status" value="1"/>
</dbReference>
<feature type="transmembrane region" description="Helical" evidence="6">
    <location>
        <begin position="171"/>
        <end position="193"/>
    </location>
</feature>
<evidence type="ECO:0000256" key="3">
    <source>
        <dbReference type="ARBA" id="ARBA00022692"/>
    </source>
</evidence>
<evidence type="ECO:0000256" key="1">
    <source>
        <dbReference type="ARBA" id="ARBA00004141"/>
    </source>
</evidence>
<evidence type="ECO:0008006" key="9">
    <source>
        <dbReference type="Google" id="ProtNLM"/>
    </source>
</evidence>